<sequence length="633" mass="67496">MSAQQSPFVVKFISKAKGYGLVASRDITEGERFFEDAPVFSLQHPANCRFVAGCGYCHKLVGSAHTQMSRLLEGDGSQKMNLAIAMKSLEAGDAVFSGLVQCEGGCGELYCSSECMEADKRESHSLLCVGPLKEGHALVLFKELAVRYADTLLLAAKAMCTIVGRVRKSGGGEAAVRVEVSQLMEFTQGRWEDVASVVTPEEKEEEGEEDDGMSLRLSVQTDAHSLLKAALLPHGDEFRPFLESDEVLSRLLGLFERNNIDIEVPSPMQLVFAQRLQGTQTAQEEGATSKMEIRPVAVSVAPPPVGAPVLPFLPPLAEGEIVTGMLDERGKGGASRLQNLGIAVGAGGASPSASSCGQLSPSFPAAPPCSPIASPDRDAVTANADAVMALQAAALGSMSLSASNSPASPFPFQNPSSSSSSAAAPTFPFPSAQGGCFLESADTLTEMRAVESLVRAKEVVMRSEWDEEAEGNFQVQEEEKGGGRENGVCETIDEEMGEGEEEESPCAGGVGAEDEDEEDEEARIAAIEKEVASLSRAELAASKWPNLHGTGFYESVARMNHSCRPNVRVVNDCGDRRCAFVALKNIRAGEELCNAYTRLDAGLEIRRVNLREYGFECACERCLEEEQAGGGMQ</sequence>
<dbReference type="SUPFAM" id="SSF82199">
    <property type="entry name" value="SET domain"/>
    <property type="match status" value="1"/>
</dbReference>
<evidence type="ECO:0000256" key="1">
    <source>
        <dbReference type="SAM" id="MobiDB-lite"/>
    </source>
</evidence>
<dbReference type="PANTHER" id="PTHR47436">
    <property type="entry name" value="HISTONE-LYSINE N-METHYLTRANSFERASE ATXR2"/>
    <property type="match status" value="1"/>
</dbReference>
<dbReference type="AlphaFoldDB" id="A0A0G4HGW8"/>
<dbReference type="InterPro" id="IPR046341">
    <property type="entry name" value="SET_dom_sf"/>
</dbReference>
<evidence type="ECO:0000313" key="3">
    <source>
        <dbReference type="EMBL" id="CEM43289.1"/>
    </source>
</evidence>
<dbReference type="PROSITE" id="PS50280">
    <property type="entry name" value="SET"/>
    <property type="match status" value="1"/>
</dbReference>
<proteinExistence type="predicted"/>
<dbReference type="CDD" id="cd20071">
    <property type="entry name" value="SET_SMYD"/>
    <property type="match status" value="1"/>
</dbReference>
<dbReference type="Pfam" id="PF00856">
    <property type="entry name" value="SET"/>
    <property type="match status" value="1"/>
</dbReference>
<name>A0A0G4HGW8_9ALVE</name>
<evidence type="ECO:0000259" key="2">
    <source>
        <dbReference type="PROSITE" id="PS50280"/>
    </source>
</evidence>
<dbReference type="VEuPathDB" id="CryptoDB:Cvel_6788"/>
<dbReference type="EMBL" id="CDMZ01002651">
    <property type="protein sequence ID" value="CEM43289.1"/>
    <property type="molecule type" value="Genomic_DNA"/>
</dbReference>
<dbReference type="InterPro" id="IPR001214">
    <property type="entry name" value="SET_dom"/>
</dbReference>
<feature type="compositionally biased region" description="Acidic residues" evidence="1">
    <location>
        <begin position="493"/>
        <end position="504"/>
    </location>
</feature>
<gene>
    <name evidence="3" type="ORF">Cvel_6788</name>
</gene>
<feature type="region of interest" description="Disordered" evidence="1">
    <location>
        <begin position="468"/>
        <end position="487"/>
    </location>
</feature>
<feature type="compositionally biased region" description="Acidic residues" evidence="1">
    <location>
        <begin position="512"/>
        <end position="521"/>
    </location>
</feature>
<reference evidence="3" key="1">
    <citation type="submission" date="2014-11" db="EMBL/GenBank/DDBJ databases">
        <authorList>
            <person name="Otto D Thomas"/>
            <person name="Naeem Raeece"/>
        </authorList>
    </citation>
    <scope>NUCLEOTIDE SEQUENCE</scope>
</reference>
<feature type="region of interest" description="Disordered" evidence="1">
    <location>
        <begin position="493"/>
        <end position="521"/>
    </location>
</feature>
<protein>
    <recommendedName>
        <fullName evidence="2">SET domain-containing protein</fullName>
    </recommendedName>
</protein>
<feature type="domain" description="SET" evidence="2">
    <location>
        <begin position="6"/>
        <end position="597"/>
    </location>
</feature>
<dbReference type="GO" id="GO:0008168">
    <property type="term" value="F:methyltransferase activity"/>
    <property type="evidence" value="ECO:0007669"/>
    <property type="project" value="InterPro"/>
</dbReference>
<accession>A0A0G4HGW8</accession>
<dbReference type="Gene3D" id="2.170.270.10">
    <property type="entry name" value="SET domain"/>
    <property type="match status" value="1"/>
</dbReference>
<feature type="region of interest" description="Disordered" evidence="1">
    <location>
        <begin position="403"/>
        <end position="425"/>
    </location>
</feature>
<dbReference type="PANTHER" id="PTHR47436:SF1">
    <property type="entry name" value="SET DOMAIN-CONTAINING PROTEIN"/>
    <property type="match status" value="1"/>
</dbReference>
<organism evidence="3">
    <name type="scientific">Chromera velia CCMP2878</name>
    <dbReference type="NCBI Taxonomy" id="1169474"/>
    <lineage>
        <taxon>Eukaryota</taxon>
        <taxon>Sar</taxon>
        <taxon>Alveolata</taxon>
        <taxon>Colpodellida</taxon>
        <taxon>Chromeraceae</taxon>
        <taxon>Chromera</taxon>
    </lineage>
</organism>
<dbReference type="InterPro" id="IPR044237">
    <property type="entry name" value="ATXR2-like"/>
</dbReference>